<dbReference type="Pfam" id="PF05565">
    <property type="entry name" value="Sipho_Gp157"/>
    <property type="match status" value="1"/>
</dbReference>
<accession>A0A510WWG8</accession>
<name>A0A510WWG8_9LACO</name>
<comment type="caution">
    <text evidence="2">The sequence shown here is derived from an EMBL/GenBank/DDBJ whole genome shotgun (WGS) entry which is preliminary data.</text>
</comment>
<proteinExistence type="predicted"/>
<evidence type="ECO:0008006" key="4">
    <source>
        <dbReference type="Google" id="ProtNLM"/>
    </source>
</evidence>
<keyword evidence="1" id="KW-0175">Coiled coil</keyword>
<sequence length="159" mass="18597">MNLFELNEKYRDLEQRDDLDSETLKDTLDSINDSREVKLDNIANWIENNQADIDFLDKKIKQLQADKKSLVNRTKSLMEYMTTVIDDSGLKELKTENHILKPRNYRASVYISDEKEIPSEFVKFKAVETIDKKAIYELLKNGKTVRGAELKPNRKTVIK</sequence>
<reference evidence="2 3" key="1">
    <citation type="submission" date="2019-07" db="EMBL/GenBank/DDBJ databases">
        <title>Whole genome shotgun sequence of Lactobacillus aviarius subsp. aviarius NBRC 102162.</title>
        <authorList>
            <person name="Hosoyama A."/>
            <person name="Uohara A."/>
            <person name="Ohji S."/>
            <person name="Ichikawa N."/>
        </authorList>
    </citation>
    <scope>NUCLEOTIDE SEQUENCE [LARGE SCALE GENOMIC DNA]</scope>
    <source>
        <strain evidence="2 3">NBRC 102162</strain>
    </source>
</reference>
<gene>
    <name evidence="2" type="ORF">LAV01_11570</name>
</gene>
<dbReference type="InterPro" id="IPR008840">
    <property type="entry name" value="Sipho_Gp157"/>
</dbReference>
<evidence type="ECO:0000256" key="1">
    <source>
        <dbReference type="SAM" id="Coils"/>
    </source>
</evidence>
<organism evidence="2 3">
    <name type="scientific">Ligilactobacillus aviarius</name>
    <dbReference type="NCBI Taxonomy" id="1606"/>
    <lineage>
        <taxon>Bacteria</taxon>
        <taxon>Bacillati</taxon>
        <taxon>Bacillota</taxon>
        <taxon>Bacilli</taxon>
        <taxon>Lactobacillales</taxon>
        <taxon>Lactobacillaceae</taxon>
        <taxon>Ligilactobacillus</taxon>
    </lineage>
</organism>
<dbReference type="Proteomes" id="UP000321722">
    <property type="component" value="Unassembled WGS sequence"/>
</dbReference>
<dbReference type="AlphaFoldDB" id="A0A510WWG8"/>
<feature type="coiled-coil region" evidence="1">
    <location>
        <begin position="46"/>
        <end position="73"/>
    </location>
</feature>
<dbReference type="GeneID" id="29933695"/>
<dbReference type="EMBL" id="BJUI01000018">
    <property type="protein sequence ID" value="GEK42325.1"/>
    <property type="molecule type" value="Genomic_DNA"/>
</dbReference>
<dbReference type="RefSeq" id="WP_057827807.1">
    <property type="nucleotide sequence ID" value="NZ_BAAACL010000001.1"/>
</dbReference>
<keyword evidence="3" id="KW-1185">Reference proteome</keyword>
<evidence type="ECO:0000313" key="3">
    <source>
        <dbReference type="Proteomes" id="UP000321722"/>
    </source>
</evidence>
<evidence type="ECO:0000313" key="2">
    <source>
        <dbReference type="EMBL" id="GEK42325.1"/>
    </source>
</evidence>
<protein>
    <recommendedName>
        <fullName evidence="4">Siphovirus Gp157 family protein</fullName>
    </recommendedName>
</protein>